<organism evidence="2 3">
    <name type="scientific">Pseudogracilibacillus auburnensis</name>
    <dbReference type="NCBI Taxonomy" id="1494959"/>
    <lineage>
        <taxon>Bacteria</taxon>
        <taxon>Bacillati</taxon>
        <taxon>Bacillota</taxon>
        <taxon>Bacilli</taxon>
        <taxon>Bacillales</taxon>
        <taxon>Bacillaceae</taxon>
        <taxon>Pseudogracilibacillus</taxon>
    </lineage>
</organism>
<feature type="transmembrane region" description="Helical" evidence="1">
    <location>
        <begin position="75"/>
        <end position="93"/>
    </location>
</feature>
<keyword evidence="1" id="KW-0812">Transmembrane</keyword>
<protein>
    <submittedName>
        <fullName evidence="2">ABC-2 type transport system permease protein</fullName>
    </submittedName>
</protein>
<keyword evidence="1" id="KW-0472">Membrane</keyword>
<evidence type="ECO:0000256" key="1">
    <source>
        <dbReference type="SAM" id="Phobius"/>
    </source>
</evidence>
<feature type="transmembrane region" description="Helical" evidence="1">
    <location>
        <begin position="180"/>
        <end position="201"/>
    </location>
</feature>
<dbReference type="RefSeq" id="WP_110394303.1">
    <property type="nucleotide sequence ID" value="NZ_JADIJL010000001.1"/>
</dbReference>
<dbReference type="GO" id="GO:0140359">
    <property type="term" value="F:ABC-type transporter activity"/>
    <property type="evidence" value="ECO:0007669"/>
    <property type="project" value="InterPro"/>
</dbReference>
<dbReference type="AlphaFoldDB" id="A0A2V3W5K5"/>
<keyword evidence="3" id="KW-1185">Reference proteome</keyword>
<feature type="transmembrane region" description="Helical" evidence="1">
    <location>
        <begin position="114"/>
        <end position="139"/>
    </location>
</feature>
<feature type="transmembrane region" description="Helical" evidence="1">
    <location>
        <begin position="151"/>
        <end position="173"/>
    </location>
</feature>
<name>A0A2V3W5K5_9BACI</name>
<proteinExistence type="predicted"/>
<dbReference type="OrthoDB" id="4187110at2"/>
<accession>A0A2V3W5K5</accession>
<keyword evidence="1" id="KW-1133">Transmembrane helix</keyword>
<sequence>MQWITLFQKETKENWHNKKWVWVPIVFTMITIMDPITNYYLPEIINMAGGLPDGTVFELPTLAPEEVIMMSIEQLSMFGVLIIALMSMGIIAAERNSGVTEIILVKPIRYRNYITAKWTTLLLLVWLSLFVGMFLSWYYTNLLFGDISFLMLLQIIFFYGLWLTFVLTVSVFFNTMFKIPGLVAACTILTVIFMSIINMIFGHKLTWFPNQLSAHIQELVITNTVSKELIGTSIITLSLTIIILFAAIVLFQRKEIF</sequence>
<comment type="caution">
    <text evidence="2">The sequence shown here is derived from an EMBL/GenBank/DDBJ whole genome shotgun (WGS) entry which is preliminary data.</text>
</comment>
<feature type="transmembrane region" description="Helical" evidence="1">
    <location>
        <begin position="229"/>
        <end position="251"/>
    </location>
</feature>
<dbReference type="EMBL" id="QJJQ01000002">
    <property type="protein sequence ID" value="PXW89597.1"/>
    <property type="molecule type" value="Genomic_DNA"/>
</dbReference>
<evidence type="ECO:0000313" key="2">
    <source>
        <dbReference type="EMBL" id="PXW89597.1"/>
    </source>
</evidence>
<dbReference type="GO" id="GO:0005886">
    <property type="term" value="C:plasma membrane"/>
    <property type="evidence" value="ECO:0007669"/>
    <property type="project" value="UniProtKB-SubCell"/>
</dbReference>
<dbReference type="Pfam" id="PF12679">
    <property type="entry name" value="ABC2_membrane_2"/>
    <property type="match status" value="1"/>
</dbReference>
<reference evidence="2 3" key="1">
    <citation type="submission" date="2018-05" db="EMBL/GenBank/DDBJ databases">
        <title>Genomic Encyclopedia of Type Strains, Phase IV (KMG-IV): sequencing the most valuable type-strain genomes for metagenomic binning, comparative biology and taxonomic classification.</title>
        <authorList>
            <person name="Goeker M."/>
        </authorList>
    </citation>
    <scope>NUCLEOTIDE SEQUENCE [LARGE SCALE GENOMIC DNA]</scope>
    <source>
        <strain evidence="2 3">DSM 28556</strain>
    </source>
</reference>
<gene>
    <name evidence="2" type="ORF">DFR56_102375</name>
</gene>
<evidence type="ECO:0000313" key="3">
    <source>
        <dbReference type="Proteomes" id="UP000247978"/>
    </source>
</evidence>
<feature type="transmembrane region" description="Helical" evidence="1">
    <location>
        <begin position="20"/>
        <end position="41"/>
    </location>
</feature>
<dbReference type="Proteomes" id="UP000247978">
    <property type="component" value="Unassembled WGS sequence"/>
</dbReference>